<dbReference type="InterPro" id="IPR023584">
    <property type="entry name" value="Ribosome_recyc_fac_dom"/>
</dbReference>
<dbReference type="Proteomes" id="UP000001876">
    <property type="component" value="Unassembled WGS sequence"/>
</dbReference>
<dbReference type="InterPro" id="IPR002661">
    <property type="entry name" value="Ribosome_recyc_fac"/>
</dbReference>
<protein>
    <recommendedName>
        <fullName evidence="3">Ribosome-recycling factor, chloroplastic</fullName>
    </recommendedName>
    <alternativeName>
        <fullName evidence="5">Ribosome-releasing factor, chloroplastic</fullName>
    </alternativeName>
</protein>
<dbReference type="FunFam" id="3.30.1360.40:FF:000001">
    <property type="entry name" value="Ribosome-recycling factor"/>
    <property type="match status" value="1"/>
</dbReference>
<dbReference type="GO" id="GO:0043023">
    <property type="term" value="F:ribosomal large subunit binding"/>
    <property type="evidence" value="ECO:0007669"/>
    <property type="project" value="TreeGrafter"/>
</dbReference>
<dbReference type="InterPro" id="IPR036191">
    <property type="entry name" value="RRF_sf"/>
</dbReference>
<dbReference type="STRING" id="564608.C1MKX0"/>
<evidence type="ECO:0000313" key="7">
    <source>
        <dbReference type="EMBL" id="EEH59446.1"/>
    </source>
</evidence>
<feature type="domain" description="Ribosome recycling factor" evidence="6">
    <location>
        <begin position="84"/>
        <end position="242"/>
    </location>
</feature>
<comment type="function">
    <text evidence="1">Responsible for the release of ribosomes from messenger RNA at the termination of chloroplastic protein biosynthesis.</text>
</comment>
<organism evidence="8">
    <name type="scientific">Micromonas pusilla (strain CCMP1545)</name>
    <name type="common">Picoplanktonic green alga</name>
    <dbReference type="NCBI Taxonomy" id="564608"/>
    <lineage>
        <taxon>Eukaryota</taxon>
        <taxon>Viridiplantae</taxon>
        <taxon>Chlorophyta</taxon>
        <taxon>Mamiellophyceae</taxon>
        <taxon>Mamiellales</taxon>
        <taxon>Mamiellaceae</taxon>
        <taxon>Micromonas</taxon>
    </lineage>
</organism>
<gene>
    <name evidence="7" type="primary">RRF</name>
    <name evidence="7" type="ORF">MICPUCDRAFT_70809</name>
</gene>
<dbReference type="Gene3D" id="3.30.1360.40">
    <property type="match status" value="1"/>
</dbReference>
<name>C1MKX0_MICPC</name>
<dbReference type="NCBIfam" id="TIGR00496">
    <property type="entry name" value="frr"/>
    <property type="match status" value="1"/>
</dbReference>
<dbReference type="CDD" id="cd00520">
    <property type="entry name" value="RRF"/>
    <property type="match status" value="1"/>
</dbReference>
<evidence type="ECO:0000256" key="1">
    <source>
        <dbReference type="ARBA" id="ARBA00002952"/>
    </source>
</evidence>
<dbReference type="OMA" id="PNNDQQL"/>
<dbReference type="PANTHER" id="PTHR20982">
    <property type="entry name" value="RIBOSOME RECYCLING FACTOR"/>
    <property type="match status" value="1"/>
</dbReference>
<evidence type="ECO:0000256" key="3">
    <source>
        <dbReference type="ARBA" id="ARBA00014063"/>
    </source>
</evidence>
<reference evidence="7 8" key="1">
    <citation type="journal article" date="2009" name="Science">
        <title>Green evolution and dynamic adaptations revealed by genomes of the marine picoeukaryotes Micromonas.</title>
        <authorList>
            <person name="Worden A.Z."/>
            <person name="Lee J.H."/>
            <person name="Mock T."/>
            <person name="Rouze P."/>
            <person name="Simmons M.P."/>
            <person name="Aerts A.L."/>
            <person name="Allen A.E."/>
            <person name="Cuvelier M.L."/>
            <person name="Derelle E."/>
            <person name="Everett M.V."/>
            <person name="Foulon E."/>
            <person name="Grimwood J."/>
            <person name="Gundlach H."/>
            <person name="Henrissat B."/>
            <person name="Napoli C."/>
            <person name="McDonald S.M."/>
            <person name="Parker M.S."/>
            <person name="Rombauts S."/>
            <person name="Salamov A."/>
            <person name="Von Dassow P."/>
            <person name="Badger J.H."/>
            <person name="Coutinho P.M."/>
            <person name="Demir E."/>
            <person name="Dubchak I."/>
            <person name="Gentemann C."/>
            <person name="Eikrem W."/>
            <person name="Gready J.E."/>
            <person name="John U."/>
            <person name="Lanier W."/>
            <person name="Lindquist E.A."/>
            <person name="Lucas S."/>
            <person name="Mayer K.F."/>
            <person name="Moreau H."/>
            <person name="Not F."/>
            <person name="Otillar R."/>
            <person name="Panaud O."/>
            <person name="Pangilinan J."/>
            <person name="Paulsen I."/>
            <person name="Piegu B."/>
            <person name="Poliakov A."/>
            <person name="Robbens S."/>
            <person name="Schmutz J."/>
            <person name="Toulza E."/>
            <person name="Wyss T."/>
            <person name="Zelensky A."/>
            <person name="Zhou K."/>
            <person name="Armbrust E.V."/>
            <person name="Bhattacharya D."/>
            <person name="Goodenough U.W."/>
            <person name="Van de Peer Y."/>
            <person name="Grigoriev I.V."/>
        </authorList>
    </citation>
    <scope>NUCLEOTIDE SEQUENCE [LARGE SCALE GENOMIC DNA]</scope>
    <source>
        <strain evidence="7 8">CCMP1545</strain>
    </source>
</reference>
<dbReference type="KEGG" id="mpp:MICPUCDRAFT_70809"/>
<sequence length="245" mass="27374">MTTSIADAVSRFQCSPAFKALDYTRVGASIRCIAARKQCAVFHAKRSFIRNSRAVTCAVQENKTPFDIEQSADDRMEKSVDSIRNNLNTVRTGRANAAILDRIEVEYYGSVTPLKSLANITTPDAQTIIIQPFDKNIIDDVEKAIMSSDLDLMPGNDGNCIRLNIPPLTAERRRDLAKLVSKLGEDGKVALRNVRRDTLRSIGKLKGYSEDEIKSLENNVEKMTLKHTTDVDEVVRKKEDEISKV</sequence>
<accession>C1MKX0</accession>
<evidence type="ECO:0000256" key="5">
    <source>
        <dbReference type="ARBA" id="ARBA00032397"/>
    </source>
</evidence>
<dbReference type="HAMAP" id="MF_00040">
    <property type="entry name" value="RRF"/>
    <property type="match status" value="1"/>
</dbReference>
<dbReference type="PANTHER" id="PTHR20982:SF3">
    <property type="entry name" value="MITOCHONDRIAL RIBOSOME RECYCLING FACTOR PSEUDO 1"/>
    <property type="match status" value="1"/>
</dbReference>
<keyword evidence="4" id="KW-0648">Protein biosynthesis</keyword>
<dbReference type="Gene3D" id="1.10.132.20">
    <property type="entry name" value="Ribosome-recycling factor"/>
    <property type="match status" value="1"/>
</dbReference>
<dbReference type="AlphaFoldDB" id="C1MKX0"/>
<comment type="similarity">
    <text evidence="2">Belongs to the RRF family.</text>
</comment>
<evidence type="ECO:0000259" key="6">
    <source>
        <dbReference type="Pfam" id="PF01765"/>
    </source>
</evidence>
<dbReference type="RefSeq" id="XP_003056070.1">
    <property type="nucleotide sequence ID" value="XM_003056024.1"/>
</dbReference>
<dbReference type="OrthoDB" id="407355at2759"/>
<dbReference type="GeneID" id="9681738"/>
<dbReference type="eggNOG" id="KOG4759">
    <property type="taxonomic scope" value="Eukaryota"/>
</dbReference>
<dbReference type="GO" id="GO:0006412">
    <property type="term" value="P:translation"/>
    <property type="evidence" value="ECO:0007669"/>
    <property type="project" value="UniProtKB-KW"/>
</dbReference>
<evidence type="ECO:0000313" key="8">
    <source>
        <dbReference type="Proteomes" id="UP000001876"/>
    </source>
</evidence>
<evidence type="ECO:0000256" key="4">
    <source>
        <dbReference type="ARBA" id="ARBA00022917"/>
    </source>
</evidence>
<proteinExistence type="inferred from homology"/>
<keyword evidence="8" id="KW-1185">Reference proteome</keyword>
<evidence type="ECO:0000256" key="2">
    <source>
        <dbReference type="ARBA" id="ARBA00005912"/>
    </source>
</evidence>
<dbReference type="Pfam" id="PF01765">
    <property type="entry name" value="RRF"/>
    <property type="match status" value="1"/>
</dbReference>
<dbReference type="SUPFAM" id="SSF55194">
    <property type="entry name" value="Ribosome recycling factor, RRF"/>
    <property type="match status" value="1"/>
</dbReference>
<dbReference type="EMBL" id="GG663736">
    <property type="protein sequence ID" value="EEH59446.1"/>
    <property type="molecule type" value="Genomic_DNA"/>
</dbReference>